<evidence type="ECO:0000256" key="4">
    <source>
        <dbReference type="ARBA" id="ARBA00023002"/>
    </source>
</evidence>
<keyword evidence="5" id="KW-0408">Iron</keyword>
<feature type="domain" description="TauD/TfdA-like" evidence="6">
    <location>
        <begin position="4"/>
        <end position="272"/>
    </location>
</feature>
<evidence type="ECO:0000256" key="2">
    <source>
        <dbReference type="ARBA" id="ARBA00022723"/>
    </source>
</evidence>
<dbReference type="InterPro" id="IPR042098">
    <property type="entry name" value="TauD-like_sf"/>
</dbReference>
<evidence type="ECO:0000313" key="8">
    <source>
        <dbReference type="Proteomes" id="UP001056291"/>
    </source>
</evidence>
<keyword evidence="8" id="KW-1185">Reference proteome</keyword>
<dbReference type="PANTHER" id="PTHR30468">
    <property type="entry name" value="ALPHA-KETOGLUTARATE-DEPENDENT SULFONATE DIOXYGENASE"/>
    <property type="match status" value="1"/>
</dbReference>
<keyword evidence="3 7" id="KW-0223">Dioxygenase</keyword>
<dbReference type="InterPro" id="IPR003819">
    <property type="entry name" value="TauD/TfdA-like"/>
</dbReference>
<dbReference type="Gene3D" id="3.60.130.10">
    <property type="entry name" value="Clavaminate synthase-like"/>
    <property type="match status" value="1"/>
</dbReference>
<accession>A0ABY4W2B2</accession>
<dbReference type="PANTHER" id="PTHR30468:SF1">
    <property type="entry name" value="ALPHA-KETOGLUTARATE-DEPENDENT SULFONATE DIOXYGENASE"/>
    <property type="match status" value="1"/>
</dbReference>
<dbReference type="SUPFAM" id="SSF51197">
    <property type="entry name" value="Clavaminate synthase-like"/>
    <property type="match status" value="1"/>
</dbReference>
<evidence type="ECO:0000313" key="7">
    <source>
        <dbReference type="EMBL" id="USG61074.1"/>
    </source>
</evidence>
<gene>
    <name evidence="7" type="ORF">NBZ79_18115</name>
</gene>
<protein>
    <submittedName>
        <fullName evidence="7">TauD/TfdA family dioxygenase</fullName>
    </submittedName>
</protein>
<keyword evidence="4" id="KW-0560">Oxidoreductase</keyword>
<proteinExistence type="inferred from homology"/>
<reference evidence="7" key="1">
    <citation type="submission" date="2022-06" db="EMBL/GenBank/DDBJ databases">
        <title>Sneathiella actinostolidae sp. nov., isolated from a sea anemonein the Western Pacific Ocean.</title>
        <authorList>
            <person name="Wei M.J."/>
        </authorList>
    </citation>
    <scope>NUCLEOTIDE SEQUENCE</scope>
    <source>
        <strain evidence="7">PHK-P5</strain>
    </source>
</reference>
<sequence>MVEVHKLDAACGAEIRNADLSSALSSADLRIIRTAWMEHHVLVFPEQKLENDDLVRFAEYLGPIGDDPFIKPIEEHDRIAAIHRKADETGRIFADNWHSDWSFMSTPPAGTFLYGIVIPPTGGDTYFSNQHLAYESMQSDMKEKYEELLSIHSARTAYSRDGVYAKKNYDGTMNISVSDEANEIQHHPLVRTHPESGKQGIFGGSYVVDFEGVEETRAKKIIEELVAWQDREEFVYRHKWKPNMLVLWDNRSVLHRASGGYEGYERRLHRLTIADSADYY</sequence>
<dbReference type="RefSeq" id="WP_251934061.1">
    <property type="nucleotide sequence ID" value="NZ_CP098747.1"/>
</dbReference>
<evidence type="ECO:0000259" key="6">
    <source>
        <dbReference type="Pfam" id="PF02668"/>
    </source>
</evidence>
<dbReference type="EMBL" id="CP098747">
    <property type="protein sequence ID" value="USG61074.1"/>
    <property type="molecule type" value="Genomic_DNA"/>
</dbReference>
<dbReference type="Proteomes" id="UP001056291">
    <property type="component" value="Chromosome"/>
</dbReference>
<evidence type="ECO:0000256" key="5">
    <source>
        <dbReference type="ARBA" id="ARBA00023004"/>
    </source>
</evidence>
<dbReference type="InterPro" id="IPR051323">
    <property type="entry name" value="AtsK-like"/>
</dbReference>
<name>A0ABY4W2B2_9PROT</name>
<evidence type="ECO:0000256" key="3">
    <source>
        <dbReference type="ARBA" id="ARBA00022964"/>
    </source>
</evidence>
<dbReference type="Pfam" id="PF02668">
    <property type="entry name" value="TauD"/>
    <property type="match status" value="1"/>
</dbReference>
<evidence type="ECO:0000256" key="1">
    <source>
        <dbReference type="ARBA" id="ARBA00005896"/>
    </source>
</evidence>
<comment type="similarity">
    <text evidence="1">Belongs to the TfdA dioxygenase family.</text>
</comment>
<dbReference type="GO" id="GO:0051213">
    <property type="term" value="F:dioxygenase activity"/>
    <property type="evidence" value="ECO:0007669"/>
    <property type="project" value="UniProtKB-KW"/>
</dbReference>
<organism evidence="7 8">
    <name type="scientific">Sneathiella marina</name>
    <dbReference type="NCBI Taxonomy" id="2950108"/>
    <lineage>
        <taxon>Bacteria</taxon>
        <taxon>Pseudomonadati</taxon>
        <taxon>Pseudomonadota</taxon>
        <taxon>Alphaproteobacteria</taxon>
        <taxon>Sneathiellales</taxon>
        <taxon>Sneathiellaceae</taxon>
        <taxon>Sneathiella</taxon>
    </lineage>
</organism>
<keyword evidence="2" id="KW-0479">Metal-binding</keyword>